<dbReference type="PANTHER" id="PTHR42885">
    <property type="entry name" value="HISTIDINOL-PHOSPHATE AMINOTRANSFERASE-RELATED"/>
    <property type="match status" value="1"/>
</dbReference>
<dbReference type="CDD" id="cd00609">
    <property type="entry name" value="AAT_like"/>
    <property type="match status" value="1"/>
</dbReference>
<dbReference type="EC" id="4.1.1.81" evidence="4"/>
<dbReference type="RefSeq" id="WP_378796692.1">
    <property type="nucleotide sequence ID" value="NZ_JBHUER010000001.1"/>
</dbReference>
<evidence type="ECO:0000313" key="12">
    <source>
        <dbReference type="Proteomes" id="UP001597308"/>
    </source>
</evidence>
<dbReference type="GO" id="GO:0048472">
    <property type="term" value="F:threonine-phosphate decarboxylase activity"/>
    <property type="evidence" value="ECO:0007669"/>
    <property type="project" value="UniProtKB-EC"/>
</dbReference>
<dbReference type="InterPro" id="IPR015422">
    <property type="entry name" value="PyrdxlP-dep_Trfase_small"/>
</dbReference>
<dbReference type="PANTHER" id="PTHR42885:SF1">
    <property type="entry name" value="THREONINE-PHOSPHATE DECARBOXYLASE"/>
    <property type="match status" value="1"/>
</dbReference>
<dbReference type="SUPFAM" id="SSF53383">
    <property type="entry name" value="PLP-dependent transferases"/>
    <property type="match status" value="1"/>
</dbReference>
<evidence type="ECO:0000256" key="3">
    <source>
        <dbReference type="ARBA" id="ARBA00004953"/>
    </source>
</evidence>
<evidence type="ECO:0000256" key="1">
    <source>
        <dbReference type="ARBA" id="ARBA00001933"/>
    </source>
</evidence>
<reference evidence="12" key="1">
    <citation type="journal article" date="2019" name="Int. J. Syst. Evol. Microbiol.">
        <title>The Global Catalogue of Microorganisms (GCM) 10K type strain sequencing project: providing services to taxonomists for standard genome sequencing and annotation.</title>
        <authorList>
            <consortium name="The Broad Institute Genomics Platform"/>
            <consortium name="The Broad Institute Genome Sequencing Center for Infectious Disease"/>
            <person name="Wu L."/>
            <person name="Ma J."/>
        </authorList>
    </citation>
    <scope>NUCLEOTIDE SEQUENCE [LARGE SCALE GENOMIC DNA]</scope>
    <source>
        <strain evidence="12">KCTC 23707</strain>
    </source>
</reference>
<dbReference type="Gene3D" id="3.90.1150.10">
    <property type="entry name" value="Aspartate Aminotransferase, domain 1"/>
    <property type="match status" value="1"/>
</dbReference>
<keyword evidence="12" id="KW-1185">Reference proteome</keyword>
<dbReference type="InterPro" id="IPR004838">
    <property type="entry name" value="NHTrfase_class1_PyrdxlP-BS"/>
</dbReference>
<dbReference type="PROSITE" id="PS00105">
    <property type="entry name" value="AA_TRANSFER_CLASS_1"/>
    <property type="match status" value="1"/>
</dbReference>
<dbReference type="InterPro" id="IPR015421">
    <property type="entry name" value="PyrdxlP-dep_Trfase_major"/>
</dbReference>
<comment type="caution">
    <text evidence="11">The sequence shown here is derived from an EMBL/GenBank/DDBJ whole genome shotgun (WGS) entry which is preliminary data.</text>
</comment>
<dbReference type="InterPro" id="IPR005860">
    <property type="entry name" value="CobD"/>
</dbReference>
<feature type="domain" description="Aminotransferase class I/classII large" evidence="10">
    <location>
        <begin position="70"/>
        <end position="315"/>
    </location>
</feature>
<sequence length="328" mass="35131">MRHGGDLANAEAEYGRPAKGWLDLSTGVNPYPYPLAAFSETSLTRLPQKADVEELLVTARQAYGWAQDVPVVAGPGSQSMIQLLPYLRYRKKVAVIGPTYAEHAYVWARAGHEVREVRAARDVGEADVVVVVNPNNPTGRLSSPKGLARLASELAPREGLLVIDEAFADVAPDIAYGGRLNGSGVVVLRSFGKFFGLPGIRLGFAAGDEEMISEIAAELGPWPVSGPAIEAGRAALADMAWISSMRLRLSVEALKLDEALTDAGFAIIGGTDLFRTARHDRASEIHAALARQGVWTRAFEEHADQIRVGLPGGEEAFARLTAALREAV</sequence>
<dbReference type="Pfam" id="PF00155">
    <property type="entry name" value="Aminotran_1_2"/>
    <property type="match status" value="1"/>
</dbReference>
<organism evidence="11 12">
    <name type="scientific">Methylopila henanensis</name>
    <dbReference type="NCBI Taxonomy" id="873516"/>
    <lineage>
        <taxon>Bacteria</taxon>
        <taxon>Pseudomonadati</taxon>
        <taxon>Pseudomonadota</taxon>
        <taxon>Alphaproteobacteria</taxon>
        <taxon>Hyphomicrobiales</taxon>
        <taxon>Methylopilaceae</taxon>
        <taxon>Methylopila</taxon>
    </lineage>
</organism>
<name>A0ABW4K367_9HYPH</name>
<gene>
    <name evidence="11" type="primary">cobD</name>
    <name evidence="11" type="ORF">ACFSCV_02590</name>
</gene>
<proteinExistence type="predicted"/>
<keyword evidence="5" id="KW-0169">Cobalamin biosynthesis</keyword>
<dbReference type="InterPro" id="IPR015424">
    <property type="entry name" value="PyrdxlP-dep_Trfase"/>
</dbReference>
<comment type="cofactor">
    <cofactor evidence="1">
        <name>pyridoxal 5'-phosphate</name>
        <dbReference type="ChEBI" id="CHEBI:597326"/>
    </cofactor>
</comment>
<evidence type="ECO:0000256" key="7">
    <source>
        <dbReference type="ARBA" id="ARBA00023239"/>
    </source>
</evidence>
<comment type="pathway">
    <text evidence="3">Cofactor biosynthesis; adenosylcobalamin biosynthesis.</text>
</comment>
<dbReference type="NCBIfam" id="TIGR01140">
    <property type="entry name" value="L_thr_O3P_dcar"/>
    <property type="match status" value="1"/>
</dbReference>
<dbReference type="EMBL" id="JBHUER010000001">
    <property type="protein sequence ID" value="MFD1701883.1"/>
    <property type="molecule type" value="Genomic_DNA"/>
</dbReference>
<evidence type="ECO:0000256" key="6">
    <source>
        <dbReference type="ARBA" id="ARBA00022898"/>
    </source>
</evidence>
<protein>
    <recommendedName>
        <fullName evidence="4">threonine-phosphate decarboxylase</fullName>
        <ecNumber evidence="4">4.1.1.81</ecNumber>
    </recommendedName>
    <alternativeName>
        <fullName evidence="8">L-threonine-O-3-phosphate decarboxylase</fullName>
    </alternativeName>
</protein>
<dbReference type="Proteomes" id="UP001597308">
    <property type="component" value="Unassembled WGS sequence"/>
</dbReference>
<evidence type="ECO:0000259" key="10">
    <source>
        <dbReference type="Pfam" id="PF00155"/>
    </source>
</evidence>
<keyword evidence="7 11" id="KW-0456">Lyase</keyword>
<evidence type="ECO:0000256" key="4">
    <source>
        <dbReference type="ARBA" id="ARBA00012285"/>
    </source>
</evidence>
<comment type="catalytic activity">
    <reaction evidence="9">
        <text>O-phospho-L-threonine + H(+) = (R)-1-aminopropan-2-yl phosphate + CO2</text>
        <dbReference type="Rhea" id="RHEA:11492"/>
        <dbReference type="ChEBI" id="CHEBI:15378"/>
        <dbReference type="ChEBI" id="CHEBI:16526"/>
        <dbReference type="ChEBI" id="CHEBI:58563"/>
        <dbReference type="ChEBI" id="CHEBI:58675"/>
        <dbReference type="EC" id="4.1.1.81"/>
    </reaction>
</comment>
<accession>A0ABW4K367</accession>
<evidence type="ECO:0000256" key="8">
    <source>
        <dbReference type="ARBA" id="ARBA00029996"/>
    </source>
</evidence>
<evidence type="ECO:0000256" key="9">
    <source>
        <dbReference type="ARBA" id="ARBA00048531"/>
    </source>
</evidence>
<evidence type="ECO:0000256" key="5">
    <source>
        <dbReference type="ARBA" id="ARBA00022573"/>
    </source>
</evidence>
<evidence type="ECO:0000256" key="2">
    <source>
        <dbReference type="ARBA" id="ARBA00003444"/>
    </source>
</evidence>
<evidence type="ECO:0000313" key="11">
    <source>
        <dbReference type="EMBL" id="MFD1701883.1"/>
    </source>
</evidence>
<dbReference type="InterPro" id="IPR004839">
    <property type="entry name" value="Aminotransferase_I/II_large"/>
</dbReference>
<comment type="function">
    <text evidence="2">Decarboxylates L-threonine-O-3-phosphate to yield (R)-1-amino-2-propanol O-2-phosphate, the precursor for the linkage between the nucleotide loop and the corrin ring in cobalamin.</text>
</comment>
<dbReference type="Gene3D" id="3.40.640.10">
    <property type="entry name" value="Type I PLP-dependent aspartate aminotransferase-like (Major domain)"/>
    <property type="match status" value="1"/>
</dbReference>
<keyword evidence="6" id="KW-0663">Pyridoxal phosphate</keyword>